<evidence type="ECO:0000313" key="2">
    <source>
        <dbReference type="EMBL" id="RIH88298.1"/>
    </source>
</evidence>
<evidence type="ECO:0000259" key="1">
    <source>
        <dbReference type="Pfam" id="PF10026"/>
    </source>
</evidence>
<comment type="caution">
    <text evidence="2">The sequence shown here is derived from an EMBL/GenBank/DDBJ whole genome shotgun (WGS) entry which is preliminary data.</text>
</comment>
<dbReference type="Pfam" id="PF10026">
    <property type="entry name" value="DUF2268"/>
    <property type="match status" value="1"/>
</dbReference>
<dbReference type="RefSeq" id="WP_119314184.1">
    <property type="nucleotide sequence ID" value="NZ_QXDL01000027.1"/>
</dbReference>
<dbReference type="Proteomes" id="UP000265715">
    <property type="component" value="Unassembled WGS sequence"/>
</dbReference>
<dbReference type="OrthoDB" id="69012at2"/>
<organism evidence="2 3">
    <name type="scientific">Calidithermus terrae</name>
    <dbReference type="NCBI Taxonomy" id="1408545"/>
    <lineage>
        <taxon>Bacteria</taxon>
        <taxon>Thermotogati</taxon>
        <taxon>Deinococcota</taxon>
        <taxon>Deinococci</taxon>
        <taxon>Thermales</taxon>
        <taxon>Thermaceae</taxon>
        <taxon>Calidithermus</taxon>
    </lineage>
</organism>
<name>A0A399EW90_9DEIN</name>
<feature type="domain" description="DUF2268" evidence="1">
    <location>
        <begin position="117"/>
        <end position="291"/>
    </location>
</feature>
<sequence>MQIIPIDGLSRQRAALEAPPERRLEVFREAMEELGPFWKPFAQRMPPAGPSGDPALAAAQAFGFYNPTEDVEAGLRALDAFEQAGTWQACVRATQDALARLDPAAHGLEPAPVRFTLLLGSPRVLRPEYGAYTGFQAPGMALVMGWPNPTGLPRLPVAAAHELNHIVRFQHEPWTPETTVGQYMVAEGLAEAFGVEVAGDESLVGPYSTALSAQQLEALKPRFAEALEATGFDTLRGYVFGDWAAEQFGYPKQGIPDYAGYTFGYAVVRAFLHRTGTSAAEATYLPWRQIVEESGFFARR</sequence>
<dbReference type="AlphaFoldDB" id="A0A399EW90"/>
<keyword evidence="3" id="KW-1185">Reference proteome</keyword>
<accession>A0A399EW90</accession>
<dbReference type="EMBL" id="QXDL01000027">
    <property type="protein sequence ID" value="RIH88298.1"/>
    <property type="molecule type" value="Genomic_DNA"/>
</dbReference>
<proteinExistence type="predicted"/>
<gene>
    <name evidence="2" type="ORF">Mterra_01003</name>
</gene>
<dbReference type="InterPro" id="IPR018728">
    <property type="entry name" value="DUF2268"/>
</dbReference>
<reference evidence="2 3" key="1">
    <citation type="submission" date="2018-08" db="EMBL/GenBank/DDBJ databases">
        <title>Meiothermus terrae DSM 26712 genome sequencing project.</title>
        <authorList>
            <person name="Da Costa M.S."/>
            <person name="Albuquerque L."/>
            <person name="Raposo P."/>
            <person name="Froufe H.J.C."/>
            <person name="Barroso C.S."/>
            <person name="Egas C."/>
        </authorList>
    </citation>
    <scope>NUCLEOTIDE SEQUENCE [LARGE SCALE GENOMIC DNA]</scope>
    <source>
        <strain evidence="2 3">DSM 26712</strain>
    </source>
</reference>
<evidence type="ECO:0000313" key="3">
    <source>
        <dbReference type="Proteomes" id="UP000265715"/>
    </source>
</evidence>
<protein>
    <recommendedName>
        <fullName evidence="1">DUF2268 domain-containing protein</fullName>
    </recommendedName>
</protein>